<sequence length="259" mass="27924">MNSITDLLHSENEYYDNQKVPGFVQGIVVENNNADFKGMVKVEFTVWETGKNMCEWVRLLSPYAGKDYGTYLVPEIDEMVLVGFIGGSLKRPFLLGSLYPSGASVVSENFDQKNLKKYLKTKGGMDLLIQEEDGKQSITLTTPKGSVIAVDDSTESCKISDKDGKNMLSMDYKNGKITIQSEKNISLKAGSAELTMDGNAGAISLKAKKVTVTADNEIGLKANSALKAEGAQIDVKGQAKINLQASGPVAVKGAVVQIN</sequence>
<proteinExistence type="predicted"/>
<reference evidence="2 3" key="1">
    <citation type="submission" date="2021-10" db="EMBL/GenBank/DDBJ databases">
        <title>Anaerobic single-cell dispensing facilitates the cultivation of human gut bacteria.</title>
        <authorList>
            <person name="Afrizal A."/>
        </authorList>
    </citation>
    <scope>NUCLEOTIDE SEQUENCE [LARGE SCALE GENOMIC DNA]</scope>
    <source>
        <strain evidence="2 3">CLA-AA-H276</strain>
    </source>
</reference>
<feature type="domain" description="Gp5/Type VI secretion system Vgr protein OB-fold" evidence="1">
    <location>
        <begin position="24"/>
        <end position="99"/>
    </location>
</feature>
<dbReference type="SUPFAM" id="SSF69255">
    <property type="entry name" value="gp5 N-terminal domain-like"/>
    <property type="match status" value="1"/>
</dbReference>
<evidence type="ECO:0000313" key="2">
    <source>
        <dbReference type="EMBL" id="MCC2125698.1"/>
    </source>
</evidence>
<evidence type="ECO:0000259" key="1">
    <source>
        <dbReference type="Pfam" id="PF04717"/>
    </source>
</evidence>
<comment type="caution">
    <text evidence="2">The sequence shown here is derived from an EMBL/GenBank/DDBJ whole genome shotgun (WGS) entry which is preliminary data.</text>
</comment>
<dbReference type="Proteomes" id="UP001198220">
    <property type="component" value="Unassembled WGS sequence"/>
</dbReference>
<keyword evidence="3" id="KW-1185">Reference proteome</keyword>
<protein>
    <submittedName>
        <fullName evidence="2">Phage baseplate assembly protein V</fullName>
    </submittedName>
</protein>
<dbReference type="EMBL" id="JAJEPS010000004">
    <property type="protein sequence ID" value="MCC2125698.1"/>
    <property type="molecule type" value="Genomic_DNA"/>
</dbReference>
<organism evidence="2 3">
    <name type="scientific">Hominiventricola filiformis</name>
    <dbReference type="NCBI Taxonomy" id="2885352"/>
    <lineage>
        <taxon>Bacteria</taxon>
        <taxon>Bacillati</taxon>
        <taxon>Bacillota</taxon>
        <taxon>Clostridia</taxon>
        <taxon>Lachnospirales</taxon>
        <taxon>Lachnospiraceae</taxon>
        <taxon>Hominiventricola</taxon>
    </lineage>
</organism>
<dbReference type="InterPro" id="IPR006531">
    <property type="entry name" value="Gp5/Vgr_OB"/>
</dbReference>
<dbReference type="AlphaFoldDB" id="A0AAE3A772"/>
<name>A0AAE3A772_9FIRM</name>
<dbReference type="InterPro" id="IPR037026">
    <property type="entry name" value="Vgr_OB-fold_dom_sf"/>
</dbReference>
<dbReference type="Pfam" id="PF04717">
    <property type="entry name" value="Phage_base_V"/>
    <property type="match status" value="1"/>
</dbReference>
<accession>A0AAE3A772</accession>
<dbReference type="Gene3D" id="2.40.50.230">
    <property type="entry name" value="Gp5 N-terminal domain"/>
    <property type="match status" value="1"/>
</dbReference>
<gene>
    <name evidence="2" type="ORF">LKD36_05830</name>
</gene>
<dbReference type="RefSeq" id="WP_308459050.1">
    <property type="nucleotide sequence ID" value="NZ_JAJEPS010000004.1"/>
</dbReference>
<evidence type="ECO:0000313" key="3">
    <source>
        <dbReference type="Proteomes" id="UP001198220"/>
    </source>
</evidence>